<evidence type="ECO:0000313" key="1">
    <source>
        <dbReference type="EMBL" id="AYV76161.1"/>
    </source>
</evidence>
<name>A0A3G4ZQA1_9VIRU</name>
<dbReference type="EMBL" id="MK071982">
    <property type="protein sequence ID" value="AYV76161.1"/>
    <property type="molecule type" value="Genomic_DNA"/>
</dbReference>
<organism evidence="1">
    <name type="scientific">Terrestrivirus sp</name>
    <dbReference type="NCBI Taxonomy" id="2487775"/>
    <lineage>
        <taxon>Viruses</taxon>
        <taxon>Varidnaviria</taxon>
        <taxon>Bamfordvirae</taxon>
        <taxon>Nucleocytoviricota</taxon>
        <taxon>Megaviricetes</taxon>
        <taxon>Imitervirales</taxon>
        <taxon>Mimiviridae</taxon>
        <taxon>Klosneuvirinae</taxon>
    </lineage>
</organism>
<accession>A0A3G4ZQA1</accession>
<sequence>MHYLDVKCSNILFPHFIFMIDTNKIKHKINQTEQIDKIDKIDKTYKIDQVDELIEINHVDQPTTYIKYNKIHGCDYETFMIETGYIAYDDYHINRNKNTLYIHMNNEFINIIKFINNIVTDAYIGPMDIEENVIKCIVNMDLRTSSGIQPVQTVQTVHTSRSNSILTYGTFVYEKTDTDITPVNIKSMPDNDMIEINVVLKFAMIFDTKYKIIPVVESLIYKNKFDENRLNILDMPIEFIKNYCVEI</sequence>
<proteinExistence type="predicted"/>
<protein>
    <submittedName>
        <fullName evidence="1">Uncharacterized protein</fullName>
    </submittedName>
</protein>
<gene>
    <name evidence="1" type="ORF">Terrestrivirus4_209</name>
</gene>
<reference evidence="1" key="1">
    <citation type="submission" date="2018-10" db="EMBL/GenBank/DDBJ databases">
        <title>Hidden diversity of soil giant viruses.</title>
        <authorList>
            <person name="Schulz F."/>
            <person name="Alteio L."/>
            <person name="Goudeau D."/>
            <person name="Ryan E.M."/>
            <person name="Malmstrom R.R."/>
            <person name="Blanchard J."/>
            <person name="Woyke T."/>
        </authorList>
    </citation>
    <scope>NUCLEOTIDE SEQUENCE</scope>
    <source>
        <strain evidence="1">TEV1</strain>
    </source>
</reference>